<accession>A0A9R1XSM6</accession>
<organism evidence="2 3">
    <name type="scientific">Lactuca sativa</name>
    <name type="common">Garden lettuce</name>
    <dbReference type="NCBI Taxonomy" id="4236"/>
    <lineage>
        <taxon>Eukaryota</taxon>
        <taxon>Viridiplantae</taxon>
        <taxon>Streptophyta</taxon>
        <taxon>Embryophyta</taxon>
        <taxon>Tracheophyta</taxon>
        <taxon>Spermatophyta</taxon>
        <taxon>Magnoliopsida</taxon>
        <taxon>eudicotyledons</taxon>
        <taxon>Gunneridae</taxon>
        <taxon>Pentapetalae</taxon>
        <taxon>asterids</taxon>
        <taxon>campanulids</taxon>
        <taxon>Asterales</taxon>
        <taxon>Asteraceae</taxon>
        <taxon>Cichorioideae</taxon>
        <taxon>Cichorieae</taxon>
        <taxon>Lactucinae</taxon>
        <taxon>Lactuca</taxon>
    </lineage>
</organism>
<dbReference type="AlphaFoldDB" id="A0A9R1XSM6"/>
<gene>
    <name evidence="2" type="ORF">LSAT_V11C300121640</name>
</gene>
<proteinExistence type="predicted"/>
<dbReference type="EMBL" id="NBSK02000003">
    <property type="protein sequence ID" value="KAJ0217922.1"/>
    <property type="molecule type" value="Genomic_DNA"/>
</dbReference>
<keyword evidence="3" id="KW-1185">Reference proteome</keyword>
<name>A0A9R1XSM6_LACSA</name>
<evidence type="ECO:0000259" key="1">
    <source>
        <dbReference type="PROSITE" id="PS50878"/>
    </source>
</evidence>
<dbReference type="PROSITE" id="PS50878">
    <property type="entry name" value="RT_POL"/>
    <property type="match status" value="1"/>
</dbReference>
<dbReference type="PANTHER" id="PTHR33116">
    <property type="entry name" value="REVERSE TRANSCRIPTASE ZINC-BINDING DOMAIN-CONTAINING PROTEIN-RELATED-RELATED"/>
    <property type="match status" value="1"/>
</dbReference>
<reference evidence="2 3" key="1">
    <citation type="journal article" date="2017" name="Nat. Commun.">
        <title>Genome assembly with in vitro proximity ligation data and whole-genome triplication in lettuce.</title>
        <authorList>
            <person name="Reyes-Chin-Wo S."/>
            <person name="Wang Z."/>
            <person name="Yang X."/>
            <person name="Kozik A."/>
            <person name="Arikit S."/>
            <person name="Song C."/>
            <person name="Xia L."/>
            <person name="Froenicke L."/>
            <person name="Lavelle D.O."/>
            <person name="Truco M.J."/>
            <person name="Xia R."/>
            <person name="Zhu S."/>
            <person name="Xu C."/>
            <person name="Xu H."/>
            <person name="Xu X."/>
            <person name="Cox K."/>
            <person name="Korf I."/>
            <person name="Meyers B.C."/>
            <person name="Michelmore R.W."/>
        </authorList>
    </citation>
    <scope>NUCLEOTIDE SEQUENCE [LARGE SCALE GENOMIC DNA]</scope>
    <source>
        <strain evidence="3">cv. Salinas</strain>
        <tissue evidence="2">Seedlings</tissue>
    </source>
</reference>
<evidence type="ECO:0000313" key="2">
    <source>
        <dbReference type="EMBL" id="KAJ0217922.1"/>
    </source>
</evidence>
<protein>
    <recommendedName>
        <fullName evidence="1">Reverse transcriptase domain-containing protein</fullName>
    </recommendedName>
</protein>
<feature type="domain" description="Reverse transcriptase" evidence="1">
    <location>
        <begin position="1"/>
        <end position="232"/>
    </location>
</feature>
<comment type="caution">
    <text evidence="2">The sequence shown here is derived from an EMBL/GenBank/DDBJ whole genome shotgun (WGS) entry which is preliminary data.</text>
</comment>
<dbReference type="Pfam" id="PF00078">
    <property type="entry name" value="RVT_1"/>
    <property type="match status" value="1"/>
</dbReference>
<sequence>MRDINEIFPKIIAKALSLRLKKVIDSIIGETQTTFVEGRNILDGPIIINEVYSWAKKEKRKMFFLKIDFGKAFDSVNWGYLDSIMEKMGFGCKWRSWVSASVLVNGSPTMEFPLSKGVRQGDPLSPFLFIIAMEGLNIALQEAREKSLFHGIHIPKSECCLTHLFYADDALFIAEWSRSNLKNLARILRCFHATSGLKVYGVGISDRELACSARVLGCDAGSFPFNYLGVPPIIDRVHARLSSWKASSLSIGGRLTLVKTVLGSLPLYFFSIFKAPCNVISNLEKIRRRFFWGGNDEKKKIHWVAWSKVLAHKEKGGLGVGSLRALNIALLVKWIWRLIDDKNSVWKEIITGLHNLHRTPLSMM</sequence>
<dbReference type="InterPro" id="IPR000477">
    <property type="entry name" value="RT_dom"/>
</dbReference>
<dbReference type="PANTHER" id="PTHR33116:SF77">
    <property type="entry name" value="RNA-DIRECTED DNA POLYMERASE"/>
    <property type="match status" value="1"/>
</dbReference>
<dbReference type="SUPFAM" id="SSF56672">
    <property type="entry name" value="DNA/RNA polymerases"/>
    <property type="match status" value="1"/>
</dbReference>
<evidence type="ECO:0000313" key="3">
    <source>
        <dbReference type="Proteomes" id="UP000235145"/>
    </source>
</evidence>
<dbReference type="CDD" id="cd01650">
    <property type="entry name" value="RT_nLTR_like"/>
    <property type="match status" value="1"/>
</dbReference>
<dbReference type="InterPro" id="IPR043502">
    <property type="entry name" value="DNA/RNA_pol_sf"/>
</dbReference>
<dbReference type="Proteomes" id="UP000235145">
    <property type="component" value="Unassembled WGS sequence"/>
</dbReference>